<dbReference type="EMBL" id="JAUQTB010000014">
    <property type="protein sequence ID" value="MDO7908306.1"/>
    <property type="molecule type" value="Genomic_DNA"/>
</dbReference>
<dbReference type="PANTHER" id="PTHR33164:SF57">
    <property type="entry name" value="MARR-FAMILY TRANSCRIPTIONAL REGULATOR"/>
    <property type="match status" value="1"/>
</dbReference>
<evidence type="ECO:0000256" key="1">
    <source>
        <dbReference type="ARBA" id="ARBA00023015"/>
    </source>
</evidence>
<dbReference type="PANTHER" id="PTHR33164">
    <property type="entry name" value="TRANSCRIPTIONAL REGULATOR, MARR FAMILY"/>
    <property type="match status" value="1"/>
</dbReference>
<dbReference type="InterPro" id="IPR036390">
    <property type="entry name" value="WH_DNA-bd_sf"/>
</dbReference>
<organism evidence="5 6">
    <name type="scientific">Paenibacillus lacisoli</name>
    <dbReference type="NCBI Taxonomy" id="3064525"/>
    <lineage>
        <taxon>Bacteria</taxon>
        <taxon>Bacillati</taxon>
        <taxon>Bacillota</taxon>
        <taxon>Bacilli</taxon>
        <taxon>Bacillales</taxon>
        <taxon>Paenibacillaceae</taxon>
        <taxon>Paenibacillus</taxon>
    </lineage>
</organism>
<evidence type="ECO:0000313" key="6">
    <source>
        <dbReference type="Proteomes" id="UP001240171"/>
    </source>
</evidence>
<gene>
    <name evidence="5" type="ORF">Q5741_18045</name>
</gene>
<feature type="domain" description="HTH marR-type" evidence="4">
    <location>
        <begin position="8"/>
        <end position="136"/>
    </location>
</feature>
<dbReference type="InterPro" id="IPR036388">
    <property type="entry name" value="WH-like_DNA-bd_sf"/>
</dbReference>
<dbReference type="SMART" id="SM00347">
    <property type="entry name" value="HTH_MARR"/>
    <property type="match status" value="1"/>
</dbReference>
<evidence type="ECO:0000256" key="2">
    <source>
        <dbReference type="ARBA" id="ARBA00023125"/>
    </source>
</evidence>
<keyword evidence="2" id="KW-0238">DNA-binding</keyword>
<keyword evidence="6" id="KW-1185">Reference proteome</keyword>
<dbReference type="PRINTS" id="PR00598">
    <property type="entry name" value="HTHMARR"/>
</dbReference>
<dbReference type="InterPro" id="IPR000835">
    <property type="entry name" value="HTH_MarR-typ"/>
</dbReference>
<dbReference type="Pfam" id="PF01047">
    <property type="entry name" value="MarR"/>
    <property type="match status" value="1"/>
</dbReference>
<dbReference type="InterPro" id="IPR023187">
    <property type="entry name" value="Tscrpt_reg_MarR-type_CS"/>
</dbReference>
<sequence>MDIIENIEYELTTFIRRAVSMDSSDKRIGSLERAPYLLLRQLEEYGPARIRTLADEFKLDISTLSRQTALLESRGWIERTPDPDDRRASLLQISPAGRDMLFSDQRKRIRRYQEMLAEWTPEEREVFARLLSRLSGSLFP</sequence>
<dbReference type="SUPFAM" id="SSF46785">
    <property type="entry name" value="Winged helix' DNA-binding domain"/>
    <property type="match status" value="1"/>
</dbReference>
<evidence type="ECO:0000313" key="5">
    <source>
        <dbReference type="EMBL" id="MDO7908306.1"/>
    </source>
</evidence>
<dbReference type="PROSITE" id="PS50995">
    <property type="entry name" value="HTH_MARR_2"/>
    <property type="match status" value="1"/>
</dbReference>
<accession>A0ABT9CKV8</accession>
<dbReference type="InterPro" id="IPR039422">
    <property type="entry name" value="MarR/SlyA-like"/>
</dbReference>
<dbReference type="Proteomes" id="UP001240171">
    <property type="component" value="Unassembled WGS sequence"/>
</dbReference>
<keyword evidence="1" id="KW-0805">Transcription regulation</keyword>
<reference evidence="5 6" key="1">
    <citation type="submission" date="2023-07" db="EMBL/GenBank/DDBJ databases">
        <title>Paenibacillus sp. JX-17 nov. isolated from soil.</title>
        <authorList>
            <person name="Wan Y."/>
            <person name="Liu B."/>
        </authorList>
    </citation>
    <scope>NUCLEOTIDE SEQUENCE [LARGE SCALE GENOMIC DNA]</scope>
    <source>
        <strain evidence="5 6">JX-17</strain>
    </source>
</reference>
<dbReference type="PROSITE" id="PS01117">
    <property type="entry name" value="HTH_MARR_1"/>
    <property type="match status" value="1"/>
</dbReference>
<keyword evidence="3" id="KW-0804">Transcription</keyword>
<comment type="caution">
    <text evidence="5">The sequence shown here is derived from an EMBL/GenBank/DDBJ whole genome shotgun (WGS) entry which is preliminary data.</text>
</comment>
<protein>
    <submittedName>
        <fullName evidence="5">MarR family transcriptional regulator</fullName>
    </submittedName>
</protein>
<name>A0ABT9CKV8_9BACL</name>
<evidence type="ECO:0000259" key="4">
    <source>
        <dbReference type="PROSITE" id="PS50995"/>
    </source>
</evidence>
<dbReference type="RefSeq" id="WP_305025523.1">
    <property type="nucleotide sequence ID" value="NZ_JAUQTB010000014.1"/>
</dbReference>
<proteinExistence type="predicted"/>
<evidence type="ECO:0000256" key="3">
    <source>
        <dbReference type="ARBA" id="ARBA00023163"/>
    </source>
</evidence>
<dbReference type="Gene3D" id="1.10.10.10">
    <property type="entry name" value="Winged helix-like DNA-binding domain superfamily/Winged helix DNA-binding domain"/>
    <property type="match status" value="1"/>
</dbReference>